<evidence type="ECO:0000256" key="1">
    <source>
        <dbReference type="SAM" id="Phobius"/>
    </source>
</evidence>
<protein>
    <submittedName>
        <fullName evidence="2">Uncharacterized protein</fullName>
    </submittedName>
</protein>
<dbReference type="RefSeq" id="WP_112897811.1">
    <property type="nucleotide sequence ID" value="NZ_CP030750.1"/>
</dbReference>
<reference evidence="2 3" key="1">
    <citation type="submission" date="2018-06" db="EMBL/GenBank/DDBJ databases">
        <title>The genome of Pseudomonas putida NX-1, a lignin degrader.</title>
        <authorList>
            <person name="Xu Z."/>
        </authorList>
    </citation>
    <scope>NUCLEOTIDE SEQUENCE [LARGE SCALE GENOMIC DNA]</scope>
    <source>
        <strain evidence="2 3">NX-1</strain>
    </source>
</reference>
<evidence type="ECO:0000313" key="3">
    <source>
        <dbReference type="Proteomes" id="UP000251617"/>
    </source>
</evidence>
<feature type="transmembrane region" description="Helical" evidence="1">
    <location>
        <begin position="6"/>
        <end position="29"/>
    </location>
</feature>
<sequence length="144" mass="15663">MNSLKLYIGSGLAVVGALISLSLLLKFLIAFDYLEPKHAGLFYVCGIATLIAMAFLFLFITDIEHFNTTMMVVSMVAGTILIISSLGFGGIIYSIFFNGFCKVLEKAGFYKALYRGIGNVLGSVLGSALSTVYKPKVNKYSKYL</sequence>
<keyword evidence="1" id="KW-0812">Transmembrane</keyword>
<dbReference type="AlphaFoldDB" id="A0AAD0L7Q9"/>
<proteinExistence type="predicted"/>
<feature type="transmembrane region" description="Helical" evidence="1">
    <location>
        <begin position="112"/>
        <end position="133"/>
    </location>
</feature>
<organism evidence="2 3">
    <name type="scientific">Pseudomonas putida</name>
    <name type="common">Arthrobacter siderocapsulatus</name>
    <dbReference type="NCBI Taxonomy" id="303"/>
    <lineage>
        <taxon>Bacteria</taxon>
        <taxon>Pseudomonadati</taxon>
        <taxon>Pseudomonadota</taxon>
        <taxon>Gammaproteobacteria</taxon>
        <taxon>Pseudomonadales</taxon>
        <taxon>Pseudomonadaceae</taxon>
        <taxon>Pseudomonas</taxon>
    </lineage>
</organism>
<name>A0AAD0L7Q9_PSEPU</name>
<dbReference type="EMBL" id="CP030750">
    <property type="protein sequence ID" value="AXA24250.1"/>
    <property type="molecule type" value="Genomic_DNA"/>
</dbReference>
<evidence type="ECO:0000313" key="2">
    <source>
        <dbReference type="EMBL" id="AXA24250.1"/>
    </source>
</evidence>
<feature type="transmembrane region" description="Helical" evidence="1">
    <location>
        <begin position="72"/>
        <end position="100"/>
    </location>
</feature>
<gene>
    <name evidence="2" type="ORF">C1S65_09055</name>
</gene>
<keyword evidence="1" id="KW-1133">Transmembrane helix</keyword>
<accession>A0AAD0L7Q9</accession>
<feature type="transmembrane region" description="Helical" evidence="1">
    <location>
        <begin position="41"/>
        <end position="60"/>
    </location>
</feature>
<keyword evidence="1" id="KW-0472">Membrane</keyword>
<dbReference type="Proteomes" id="UP000251617">
    <property type="component" value="Chromosome"/>
</dbReference>